<dbReference type="RefSeq" id="WP_154443040.1">
    <property type="nucleotide sequence ID" value="NZ_JAHLPJ010000001.1"/>
</dbReference>
<organism evidence="1 2">
    <name type="scientific">Tissierella pigra</name>
    <dbReference type="NCBI Taxonomy" id="2607614"/>
    <lineage>
        <taxon>Bacteria</taxon>
        <taxon>Bacillati</taxon>
        <taxon>Bacillota</taxon>
        <taxon>Tissierellia</taxon>
        <taxon>Tissierellales</taxon>
        <taxon>Tissierellaceae</taxon>
        <taxon>Tissierella</taxon>
    </lineage>
</organism>
<dbReference type="Proteomes" id="UP000469523">
    <property type="component" value="Unassembled WGS sequence"/>
</dbReference>
<reference evidence="1 2" key="1">
    <citation type="submission" date="2019-09" db="EMBL/GenBank/DDBJ databases">
        <title>In-depth cultivation of the pig gut microbiome towards novel bacterial diversity and tailored functional studies.</title>
        <authorList>
            <person name="Wylensek D."/>
            <person name="Hitch T.C.A."/>
            <person name="Clavel T."/>
        </authorList>
    </citation>
    <scope>NUCLEOTIDE SEQUENCE [LARGE SCALE GENOMIC DNA]</scope>
    <source>
        <strain evidence="1 2">WCA3-693-APC-4?</strain>
    </source>
</reference>
<name>A0A6N7Y3M3_9FIRM</name>
<accession>A0A6N7Y3M3</accession>
<dbReference type="EMBL" id="VUNQ01000079">
    <property type="protein sequence ID" value="MSU03484.1"/>
    <property type="molecule type" value="Genomic_DNA"/>
</dbReference>
<proteinExistence type="predicted"/>
<evidence type="ECO:0000313" key="2">
    <source>
        <dbReference type="Proteomes" id="UP000469523"/>
    </source>
</evidence>
<dbReference type="AlphaFoldDB" id="A0A6N7Y3M3"/>
<dbReference type="InterPro" id="IPR038109">
    <property type="entry name" value="DNA_bind_recomb_sf"/>
</dbReference>
<sequence>MERNVPRGYDWKDGKLQVNETESKIVKWIYQMVIEYQDNPPDILIRQIIDECEGEEIPYEEAKERVSLTMVKKYMVAELNLRMEEYEKNRQGDTSSEIENFLEMPLEGELLDIIEERYKDNYEDAYGTSILSENKKGRYLKNIESLSKEDYRPCKTEPLISKEIYKAAIEKMEENREQSLNNNPTMMIE</sequence>
<gene>
    <name evidence="1" type="ORF">FYJ83_18670</name>
</gene>
<protein>
    <submittedName>
        <fullName evidence="1">Uncharacterized protein</fullName>
    </submittedName>
</protein>
<comment type="caution">
    <text evidence="1">The sequence shown here is derived from an EMBL/GenBank/DDBJ whole genome shotgun (WGS) entry which is preliminary data.</text>
</comment>
<dbReference type="Gene3D" id="3.90.1750.20">
    <property type="entry name" value="Putative Large Serine Recombinase, Chain B, Domain 2"/>
    <property type="match status" value="1"/>
</dbReference>
<keyword evidence="2" id="KW-1185">Reference proteome</keyword>
<evidence type="ECO:0000313" key="1">
    <source>
        <dbReference type="EMBL" id="MSU03484.1"/>
    </source>
</evidence>